<name>A0AAD4QGM2_9AGAM</name>
<keyword evidence="3" id="KW-1185">Reference proteome</keyword>
<reference evidence="2" key="1">
    <citation type="submission" date="2022-01" db="EMBL/GenBank/DDBJ databases">
        <title>Comparative genomics reveals a dynamic genome evolution in the ectomycorrhizal milk-cap (Lactarius) mushrooms.</title>
        <authorList>
            <consortium name="DOE Joint Genome Institute"/>
            <person name="Lebreton A."/>
            <person name="Tang N."/>
            <person name="Kuo A."/>
            <person name="LaButti K."/>
            <person name="Drula E."/>
            <person name="Barry K."/>
            <person name="Clum A."/>
            <person name="Lipzen A."/>
            <person name="Mousain D."/>
            <person name="Ng V."/>
            <person name="Wang R."/>
            <person name="Wang X."/>
            <person name="Dai Y."/>
            <person name="Henrissat B."/>
            <person name="Grigoriev I.V."/>
            <person name="Guerin-Laguette A."/>
            <person name="Yu F."/>
            <person name="Martin F.M."/>
        </authorList>
    </citation>
    <scope>NUCLEOTIDE SEQUENCE</scope>
    <source>
        <strain evidence="2">QP</strain>
    </source>
</reference>
<dbReference type="EMBL" id="JAKELL010000007">
    <property type="protein sequence ID" value="KAH8997619.1"/>
    <property type="molecule type" value="Genomic_DNA"/>
</dbReference>
<feature type="compositionally biased region" description="Pro residues" evidence="1">
    <location>
        <begin position="333"/>
        <end position="344"/>
    </location>
</feature>
<feature type="compositionally biased region" description="Basic and acidic residues" evidence="1">
    <location>
        <begin position="267"/>
        <end position="276"/>
    </location>
</feature>
<dbReference type="AlphaFoldDB" id="A0AAD4QGM2"/>
<comment type="caution">
    <text evidence="2">The sequence shown here is derived from an EMBL/GenBank/DDBJ whole genome shotgun (WGS) entry which is preliminary data.</text>
</comment>
<dbReference type="PRINTS" id="PR01217">
    <property type="entry name" value="PRICHEXTENSN"/>
</dbReference>
<accession>A0AAD4QGM2</accession>
<evidence type="ECO:0000313" key="2">
    <source>
        <dbReference type="EMBL" id="KAH8997619.1"/>
    </source>
</evidence>
<feature type="region of interest" description="Disordered" evidence="1">
    <location>
        <begin position="19"/>
        <end position="44"/>
    </location>
</feature>
<feature type="compositionally biased region" description="Polar residues" evidence="1">
    <location>
        <begin position="379"/>
        <end position="394"/>
    </location>
</feature>
<feature type="region of interest" description="Disordered" evidence="1">
    <location>
        <begin position="260"/>
        <end position="498"/>
    </location>
</feature>
<sequence length="604" mass="65854">MSGLNGHYPNSFFNDDYNNPYENSSHYERTPSNPPQHIDPISSLSGPFSSVSRAITCASHDVLIRCGNTAYTSVHAQFLQAKCELEAERKTVTRLQDIINTLAASRTMPATPQNTARDAKPETLDIPGAPEMLEEDDHPDVPYWHESDWAKYGERQKDRGNSIHKLGFLTNKEGDAVVESRVKEFMSRAKLSWNELYRHRLDPLSWTKKTPAAATFFAHEMKLNFPEFRYCDGNWKAERFAIIKYPDWCRDARESGRLTRIRPSKHKINEDNGKKEDRKRKRVKKAAAPPPGVQVIDLDNNPPAGSTSTHPTPPATSIPATILQRASPALTEPVPPRPPTPPSTSPMLTKPVSLFHPTPQDCRASPALTEPVAPRPSTPLAQDTPLSSALTKQSEPAPPRPGPPTLEGGPLVPTEPAPTEPATLRSPIQSQLDLPVAGTAPATSAPALVCPIQPSSDSPTPPDVSLTSEATSPPPARPHVNPIPQLSGAAGGRSGRRRVNPLTGISIPKPLFQVPSEELDAASSLVAMSTSRSSKSEKLMVAAPNLLTARNLFACDYLKEHPLTKSGFKAVWDNLDSEMKKKYEALSKERKLAARVASAATPSV</sequence>
<evidence type="ECO:0000256" key="1">
    <source>
        <dbReference type="SAM" id="MobiDB-lite"/>
    </source>
</evidence>
<organism evidence="2 3">
    <name type="scientific">Lactarius akahatsu</name>
    <dbReference type="NCBI Taxonomy" id="416441"/>
    <lineage>
        <taxon>Eukaryota</taxon>
        <taxon>Fungi</taxon>
        <taxon>Dikarya</taxon>
        <taxon>Basidiomycota</taxon>
        <taxon>Agaricomycotina</taxon>
        <taxon>Agaricomycetes</taxon>
        <taxon>Russulales</taxon>
        <taxon>Russulaceae</taxon>
        <taxon>Lactarius</taxon>
    </lineage>
</organism>
<protein>
    <submittedName>
        <fullName evidence="2">Uncharacterized protein</fullName>
    </submittedName>
</protein>
<evidence type="ECO:0000313" key="3">
    <source>
        <dbReference type="Proteomes" id="UP001201163"/>
    </source>
</evidence>
<feature type="compositionally biased region" description="Low complexity" evidence="1">
    <location>
        <begin position="451"/>
        <end position="468"/>
    </location>
</feature>
<dbReference type="Proteomes" id="UP001201163">
    <property type="component" value="Unassembled WGS sequence"/>
</dbReference>
<gene>
    <name evidence="2" type="ORF">EDB92DRAFT_1840748</name>
</gene>
<proteinExistence type="predicted"/>